<evidence type="ECO:0000313" key="1">
    <source>
        <dbReference type="EMBL" id="MBB4289191.1"/>
    </source>
</evidence>
<sequence>MVIFNSSLSSFEARRASSIKAERPAIERVRENCAEIERLAFRPVYGSYDITNLAKLRYRQLGYSLIDMARGTLPTALTDISPAESPARMKAPRPDNAHRASRLGTKFKLVKIVILSLTNVQNIHVTLAGARTPNVP</sequence>
<dbReference type="Proteomes" id="UP000538507">
    <property type="component" value="Unassembled WGS sequence"/>
</dbReference>
<dbReference type="AlphaFoldDB" id="A0AAE2MH05"/>
<accession>A0AAE2MH05</accession>
<proteinExistence type="predicted"/>
<dbReference type="EMBL" id="JACIGO010000001">
    <property type="protein sequence ID" value="MBB4289191.1"/>
    <property type="molecule type" value="Genomic_DNA"/>
</dbReference>
<comment type="caution">
    <text evidence="1">The sequence shown here is derived from an EMBL/GenBank/DDBJ whole genome shotgun (WGS) entry which is preliminary data.</text>
</comment>
<evidence type="ECO:0000313" key="2">
    <source>
        <dbReference type="Proteomes" id="UP000538507"/>
    </source>
</evidence>
<organism evidence="1 2">
    <name type="scientific">Rhizobium leguminosarum</name>
    <dbReference type="NCBI Taxonomy" id="384"/>
    <lineage>
        <taxon>Bacteria</taxon>
        <taxon>Pseudomonadati</taxon>
        <taxon>Pseudomonadota</taxon>
        <taxon>Alphaproteobacteria</taxon>
        <taxon>Hyphomicrobiales</taxon>
        <taxon>Rhizobiaceae</taxon>
        <taxon>Rhizobium/Agrobacterium group</taxon>
        <taxon>Rhizobium</taxon>
    </lineage>
</organism>
<reference evidence="1 2" key="1">
    <citation type="submission" date="2020-08" db="EMBL/GenBank/DDBJ databases">
        <title>Genomic Encyclopedia of Type Strains, Phase IV (KMG-V): Genome sequencing to study the core and pangenomes of soil and plant-associated prokaryotes.</title>
        <authorList>
            <person name="Whitman W."/>
        </authorList>
    </citation>
    <scope>NUCLEOTIDE SEQUENCE [LARGE SCALE GENOMIC DNA]</scope>
    <source>
        <strain evidence="1 2">SEMIA 415</strain>
    </source>
</reference>
<name>A0AAE2MH05_RHILE</name>
<protein>
    <submittedName>
        <fullName evidence="1">Uncharacterized protein</fullName>
    </submittedName>
</protein>
<gene>
    <name evidence="1" type="ORF">GGE16_001207</name>
</gene>